<comment type="subcellular location">
    <subcellularLocation>
        <location evidence="1">Cell envelope</location>
    </subcellularLocation>
</comment>
<evidence type="ECO:0000256" key="3">
    <source>
        <dbReference type="ARBA" id="ARBA00022448"/>
    </source>
</evidence>
<accession>A0A6M4WWP2</accession>
<name>A0A6M4WWP2_9ACTN</name>
<dbReference type="PANTHER" id="PTHR30532:SF24">
    <property type="entry name" value="FERRIC ENTEROBACTIN-BINDING PERIPLASMIC PROTEIN FEPB"/>
    <property type="match status" value="1"/>
</dbReference>
<keyword evidence="4 5" id="KW-0732">Signal</keyword>
<dbReference type="Proteomes" id="UP000502665">
    <property type="component" value="Chromosome"/>
</dbReference>
<dbReference type="GO" id="GO:1901678">
    <property type="term" value="P:iron coordination entity transport"/>
    <property type="evidence" value="ECO:0007669"/>
    <property type="project" value="UniProtKB-ARBA"/>
</dbReference>
<dbReference type="CDD" id="cd01146">
    <property type="entry name" value="FhuD"/>
    <property type="match status" value="1"/>
</dbReference>
<evidence type="ECO:0000256" key="5">
    <source>
        <dbReference type="SAM" id="SignalP"/>
    </source>
</evidence>
<dbReference type="GO" id="GO:0030288">
    <property type="term" value="C:outer membrane-bounded periplasmic space"/>
    <property type="evidence" value="ECO:0007669"/>
    <property type="project" value="TreeGrafter"/>
</dbReference>
<keyword evidence="3" id="KW-0813">Transport</keyword>
<feature type="signal peptide" evidence="5">
    <location>
        <begin position="1"/>
        <end position="23"/>
    </location>
</feature>
<evidence type="ECO:0000259" key="6">
    <source>
        <dbReference type="PROSITE" id="PS50983"/>
    </source>
</evidence>
<proteinExistence type="inferred from homology"/>
<dbReference type="InterPro" id="IPR051313">
    <property type="entry name" value="Bact_iron-sidero_bind"/>
</dbReference>
<dbReference type="SUPFAM" id="SSF53807">
    <property type="entry name" value="Helical backbone' metal receptor"/>
    <property type="match status" value="1"/>
</dbReference>
<keyword evidence="8" id="KW-1185">Reference proteome</keyword>
<gene>
    <name evidence="7" type="ORF">G9272_35575</name>
</gene>
<evidence type="ECO:0000256" key="2">
    <source>
        <dbReference type="ARBA" id="ARBA00008814"/>
    </source>
</evidence>
<evidence type="ECO:0000313" key="7">
    <source>
        <dbReference type="EMBL" id="QJT04967.1"/>
    </source>
</evidence>
<sequence>MPRATRASRLSGLLASVVLLAVAAVGCGDSDSGSSSSGAKGSDSSSAAGAFPVTLDHKYGSTTIKSEPRRIVTVGLTDQDAVLALGKVPVGTTEWLGGYKGAIGPWAEDKLGGAAAPTVLTDTGTGPQVEKIAALRPDLILAVYSGLTKAQYESLSKFAPVVAQPKAYNDYGVPWQQQTEEIGKALGKETEAKTLVSGVEEKFAAAKKANPAFAGATAVMATPYEGTFVYGSQDTRSRILSGLGFSLPKDLDKVIGDTFGANISKERFDLLDQDVAVWIVPDLTTAVTKLHSDKIYSDLNVVKQGREVFIQETGDYGNAVSLSTVLSLPYVIDRLVPQLAAAVDGKTATKVEQPAS</sequence>
<organism evidence="7 8">
    <name type="scientific">Streptomyces asoensis</name>
    <dbReference type="NCBI Taxonomy" id="249586"/>
    <lineage>
        <taxon>Bacteria</taxon>
        <taxon>Bacillati</taxon>
        <taxon>Actinomycetota</taxon>
        <taxon>Actinomycetes</taxon>
        <taxon>Kitasatosporales</taxon>
        <taxon>Streptomycetaceae</taxon>
        <taxon>Streptomyces</taxon>
    </lineage>
</organism>
<dbReference type="EMBL" id="CP049838">
    <property type="protein sequence ID" value="QJT04967.1"/>
    <property type="molecule type" value="Genomic_DNA"/>
</dbReference>
<dbReference type="Pfam" id="PF01497">
    <property type="entry name" value="Peripla_BP_2"/>
    <property type="match status" value="1"/>
</dbReference>
<feature type="chain" id="PRO_5027121959" evidence="5">
    <location>
        <begin position="24"/>
        <end position="356"/>
    </location>
</feature>
<dbReference type="AlphaFoldDB" id="A0A6M4WWP2"/>
<evidence type="ECO:0000256" key="4">
    <source>
        <dbReference type="ARBA" id="ARBA00022729"/>
    </source>
</evidence>
<dbReference type="PROSITE" id="PS51257">
    <property type="entry name" value="PROKAR_LIPOPROTEIN"/>
    <property type="match status" value="1"/>
</dbReference>
<dbReference type="PROSITE" id="PS50983">
    <property type="entry name" value="FE_B12_PBP"/>
    <property type="match status" value="1"/>
</dbReference>
<reference evidence="7" key="1">
    <citation type="submission" date="2020-03" db="EMBL/GenBank/DDBJ databases">
        <title>Molecular networking-based the target discovery of potent antiproliferative macrolactams: 5/6/7/16 polycyclic ansamycins and glycosylated trienomycin from Streptomyces cacaoi subsp. asoensis.</title>
        <authorList>
            <person name="Liu L.-L."/>
        </authorList>
    </citation>
    <scope>NUCLEOTIDE SEQUENCE [LARGE SCALE GENOMIC DNA]</scope>
    <source>
        <strain evidence="7">H2S5</strain>
    </source>
</reference>
<dbReference type="Gene3D" id="3.40.50.1980">
    <property type="entry name" value="Nitrogenase molybdenum iron protein domain"/>
    <property type="match status" value="2"/>
</dbReference>
<dbReference type="RefSeq" id="WP_171400292.1">
    <property type="nucleotide sequence ID" value="NZ_CP049838.1"/>
</dbReference>
<evidence type="ECO:0000256" key="1">
    <source>
        <dbReference type="ARBA" id="ARBA00004196"/>
    </source>
</evidence>
<evidence type="ECO:0000313" key="8">
    <source>
        <dbReference type="Proteomes" id="UP000502665"/>
    </source>
</evidence>
<dbReference type="PANTHER" id="PTHR30532">
    <property type="entry name" value="IRON III DICITRATE-BINDING PERIPLASMIC PROTEIN"/>
    <property type="match status" value="1"/>
</dbReference>
<comment type="similarity">
    <text evidence="2">Belongs to the bacterial solute-binding protein 8 family.</text>
</comment>
<dbReference type="InterPro" id="IPR002491">
    <property type="entry name" value="ABC_transptr_periplasmic_BD"/>
</dbReference>
<protein>
    <submittedName>
        <fullName evidence="7">Iron-siderophore ABC transporter substrate-binding protein</fullName>
    </submittedName>
</protein>
<feature type="domain" description="Fe/B12 periplasmic-binding" evidence="6">
    <location>
        <begin position="70"/>
        <end position="343"/>
    </location>
</feature>